<organism evidence="6 7">
    <name type="scientific">Cellulomonas carbonis T26</name>
    <dbReference type="NCBI Taxonomy" id="947969"/>
    <lineage>
        <taxon>Bacteria</taxon>
        <taxon>Bacillati</taxon>
        <taxon>Actinomycetota</taxon>
        <taxon>Actinomycetes</taxon>
        <taxon>Micrococcales</taxon>
        <taxon>Cellulomonadaceae</taxon>
        <taxon>Cellulomonas</taxon>
    </lineage>
</organism>
<accession>A0A0A0BNG4</accession>
<dbReference type="Pfam" id="PF01510">
    <property type="entry name" value="Amidase_2"/>
    <property type="match status" value="1"/>
</dbReference>
<evidence type="ECO:0000256" key="2">
    <source>
        <dbReference type="SAM" id="MobiDB-lite"/>
    </source>
</evidence>
<dbReference type="InterPro" id="IPR036505">
    <property type="entry name" value="Amidase/PGRP_sf"/>
</dbReference>
<evidence type="ECO:0000259" key="4">
    <source>
        <dbReference type="SMART" id="SM00644"/>
    </source>
</evidence>
<feature type="chain" id="PRO_5001959443" evidence="3">
    <location>
        <begin position="26"/>
        <end position="906"/>
    </location>
</feature>
<name>A0A0A0BNG4_9CELL</name>
<dbReference type="Proteomes" id="UP000029839">
    <property type="component" value="Unassembled WGS sequence"/>
</dbReference>
<feature type="domain" description="Peptidoglycan recognition protein family" evidence="5">
    <location>
        <begin position="239"/>
        <end position="386"/>
    </location>
</feature>
<proteinExistence type="inferred from homology"/>
<reference evidence="6 7" key="2">
    <citation type="journal article" date="2015" name="Stand. Genomic Sci.">
        <title>Draft genome sequence of Cellulomonas carbonis T26(T) and comparative analysis of six Cellulomonas genomes.</title>
        <authorList>
            <person name="Zhuang W."/>
            <person name="Zhang S."/>
            <person name="Xia X."/>
            <person name="Wang G."/>
        </authorList>
    </citation>
    <scope>NUCLEOTIDE SEQUENCE [LARGE SCALE GENOMIC DNA]</scope>
    <source>
        <strain evidence="6 7">T26</strain>
    </source>
</reference>
<dbReference type="InterPro" id="IPR015510">
    <property type="entry name" value="PGRP"/>
</dbReference>
<dbReference type="SMART" id="SM00644">
    <property type="entry name" value="Ami_2"/>
    <property type="match status" value="1"/>
</dbReference>
<dbReference type="CDD" id="cd06583">
    <property type="entry name" value="PGRP"/>
    <property type="match status" value="1"/>
</dbReference>
<dbReference type="SMART" id="SM00701">
    <property type="entry name" value="PGRP"/>
    <property type="match status" value="1"/>
</dbReference>
<dbReference type="GO" id="GO:0008745">
    <property type="term" value="F:N-acetylmuramoyl-L-alanine amidase activity"/>
    <property type="evidence" value="ECO:0007669"/>
    <property type="project" value="InterPro"/>
</dbReference>
<dbReference type="AlphaFoldDB" id="A0A0A0BNG4"/>
<keyword evidence="7" id="KW-1185">Reference proteome</keyword>
<evidence type="ECO:0000313" key="7">
    <source>
        <dbReference type="Proteomes" id="UP000029839"/>
    </source>
</evidence>
<keyword evidence="3" id="KW-0732">Signal</keyword>
<dbReference type="Gene3D" id="3.40.80.10">
    <property type="entry name" value="Peptidoglycan recognition protein-like"/>
    <property type="match status" value="1"/>
</dbReference>
<comment type="similarity">
    <text evidence="1">Belongs to the N-acetylmuramoyl-L-alanine amidase 2 family.</text>
</comment>
<reference evidence="6 7" key="1">
    <citation type="submission" date="2013-08" db="EMBL/GenBank/DDBJ databases">
        <title>Genome sequencing of Cellulomonas carbonis T26.</title>
        <authorList>
            <person name="Chen F."/>
            <person name="Li Y."/>
            <person name="Wang G."/>
        </authorList>
    </citation>
    <scope>NUCLEOTIDE SEQUENCE [LARGE SCALE GENOMIC DNA]</scope>
    <source>
        <strain evidence="6 7">T26</strain>
    </source>
</reference>
<feature type="signal peptide" evidence="3">
    <location>
        <begin position="1"/>
        <end position="25"/>
    </location>
</feature>
<dbReference type="InterPro" id="IPR006619">
    <property type="entry name" value="PGRP_domain_met/bac"/>
</dbReference>
<evidence type="ECO:0000256" key="3">
    <source>
        <dbReference type="SAM" id="SignalP"/>
    </source>
</evidence>
<comment type="caution">
    <text evidence="6">The sequence shown here is derived from an EMBL/GenBank/DDBJ whole genome shotgun (WGS) entry which is preliminary data.</text>
</comment>
<sequence length="906" mass="91215">MAPRVLVPLLVAVTTAVAVAPAAGAAPSPAPTTPAPATSTATDPAAQAPGGTVAPAADAADHLPDGTVVEEVPVTVAPAASSDAGAEQVAPLRLQDVPDEGVVADDVADGRVLTGPVALDGVQTVGVTWDAGGVDPADVRLRTLTDGAWSDWEPVPLADDAPDRGTADAERAVRAGTDPVWVGDDAEAVEVSLPADAPAPDGMALVLVGSPEVDTTPVAATGTADADLAALAEAGLPARRVISRAEWGAPAQVCTPSVASTVTHVVLHHTAGSNAYATVGQAMQQLRNDALFHINGRGWCDLGYNFVVDKWGNVYEGRAGSAQAAVVGVHAGGFNTSSVGISMLGTYTTTTPSPAVEDAVAWVAASRLRAYHRDPAGTVTITTAGGQNSSVPPGTTITLPRIFGHRDVAYTACPGVGGYSTLPGVRARAREYVTPSFVDAGVTASSVRVGGQLTVRARVLGAVPWRVEIRDARTNVLVGGGSGTAGHGGTASLTWNADDTTRTSVGPGTYRVTLSSSDSRVLPWHTTVEVTGSLPAPPSVAPVALTGDLRFVPITPARVLDTRPGAKSLGEAGRVDVVVAGVKGVPSSARAVALNVTAVSPSRTTFVQAWPAGGRPPTASVLNADAGRSAAASGVVVGVGGEGKVSLLNNAGSTHLVVDVTGYYTTAGSGGFEPLAEAARVLDSRTGGGAAMTNGVRRTVKVAGTRGVPADATAVVVNATSVVSRGNGYVAVVPSGASVTATSTVNHLPGADVANRTTVALARGSLDVAVVGADAHVVLDVVGWFGPGGDGRFTPVQPVRAFDTRVSGPAVGAGQTRTLPVRSPAVLPERARTAVMTLTATRQTSGATYVTAWPTGSARPATSDMNTGRRDQANLVVVPLGRDGAVDLYNDQGSTHLVGDVYGWFD</sequence>
<dbReference type="GO" id="GO:0008270">
    <property type="term" value="F:zinc ion binding"/>
    <property type="evidence" value="ECO:0007669"/>
    <property type="project" value="InterPro"/>
</dbReference>
<evidence type="ECO:0000256" key="1">
    <source>
        <dbReference type="ARBA" id="ARBA00007553"/>
    </source>
</evidence>
<gene>
    <name evidence="6" type="ORF">N868_03850</name>
</gene>
<dbReference type="PANTHER" id="PTHR11022:SF41">
    <property type="entry name" value="PEPTIDOGLYCAN-RECOGNITION PROTEIN LC-RELATED"/>
    <property type="match status" value="1"/>
</dbReference>
<evidence type="ECO:0000313" key="6">
    <source>
        <dbReference type="EMBL" id="KGM09192.1"/>
    </source>
</evidence>
<feature type="domain" description="N-acetylmuramoyl-L-alanine amidase" evidence="4">
    <location>
        <begin position="251"/>
        <end position="415"/>
    </location>
</feature>
<dbReference type="EMBL" id="AXCY01000115">
    <property type="protein sequence ID" value="KGM09192.1"/>
    <property type="molecule type" value="Genomic_DNA"/>
</dbReference>
<dbReference type="GO" id="GO:0009253">
    <property type="term" value="P:peptidoglycan catabolic process"/>
    <property type="evidence" value="ECO:0007669"/>
    <property type="project" value="InterPro"/>
</dbReference>
<evidence type="ECO:0000259" key="5">
    <source>
        <dbReference type="SMART" id="SM00701"/>
    </source>
</evidence>
<dbReference type="RefSeq" id="WP_052426493.1">
    <property type="nucleotide sequence ID" value="NZ_AXCY01000115.1"/>
</dbReference>
<dbReference type="InterPro" id="IPR002502">
    <property type="entry name" value="Amidase_domain"/>
</dbReference>
<dbReference type="PANTHER" id="PTHR11022">
    <property type="entry name" value="PEPTIDOGLYCAN RECOGNITION PROTEIN"/>
    <property type="match status" value="1"/>
</dbReference>
<dbReference type="SUPFAM" id="SSF55846">
    <property type="entry name" value="N-acetylmuramoyl-L-alanine amidase-like"/>
    <property type="match status" value="1"/>
</dbReference>
<dbReference type="OrthoDB" id="514320at2"/>
<feature type="region of interest" description="Disordered" evidence="2">
    <location>
        <begin position="22"/>
        <end position="59"/>
    </location>
</feature>
<feature type="compositionally biased region" description="Low complexity" evidence="2">
    <location>
        <begin position="35"/>
        <end position="58"/>
    </location>
</feature>
<protein>
    <submittedName>
        <fullName evidence="6">N-acetylmuramoyl-L-alanine amidase</fullName>
    </submittedName>
</protein>